<dbReference type="AlphaFoldDB" id="A0AAD7FKL3"/>
<dbReference type="Gene3D" id="3.40.50.300">
    <property type="entry name" value="P-loop containing nucleotide triphosphate hydrolases"/>
    <property type="match status" value="1"/>
</dbReference>
<dbReference type="EMBL" id="JARKIF010000012">
    <property type="protein sequence ID" value="KAJ7625467.1"/>
    <property type="molecule type" value="Genomic_DNA"/>
</dbReference>
<proteinExistence type="predicted"/>
<feature type="domain" description="BCS1 N-terminal" evidence="2">
    <location>
        <begin position="46"/>
        <end position="229"/>
    </location>
</feature>
<name>A0AAD7FKL3_9AGAR</name>
<evidence type="ECO:0000259" key="2">
    <source>
        <dbReference type="SMART" id="SM01024"/>
    </source>
</evidence>
<dbReference type="GO" id="GO:0016887">
    <property type="term" value="F:ATP hydrolysis activity"/>
    <property type="evidence" value="ECO:0007669"/>
    <property type="project" value="InterPro"/>
</dbReference>
<dbReference type="Pfam" id="PF00004">
    <property type="entry name" value="AAA"/>
    <property type="match status" value="1"/>
</dbReference>
<dbReference type="PANTHER" id="PTHR23070">
    <property type="entry name" value="BCS1 AAA-TYPE ATPASE"/>
    <property type="match status" value="1"/>
</dbReference>
<dbReference type="GO" id="GO:0031966">
    <property type="term" value="C:mitochondrial membrane"/>
    <property type="evidence" value="ECO:0007669"/>
    <property type="project" value="UniProtKB-SubCell"/>
</dbReference>
<dbReference type="SMART" id="SM01024">
    <property type="entry name" value="BCS1_N"/>
    <property type="match status" value="1"/>
</dbReference>
<dbReference type="Pfam" id="PF08740">
    <property type="entry name" value="BCS1_N"/>
    <property type="match status" value="1"/>
</dbReference>
<dbReference type="InterPro" id="IPR014851">
    <property type="entry name" value="BCS1_N"/>
</dbReference>
<comment type="subcellular location">
    <subcellularLocation>
        <location evidence="1">Mitochondrion membrane</location>
    </subcellularLocation>
</comment>
<protein>
    <submittedName>
        <fullName evidence="3">BCS1 N terminal-domain-containing protein</fullName>
    </submittedName>
</protein>
<evidence type="ECO:0000313" key="3">
    <source>
        <dbReference type="EMBL" id="KAJ7625467.1"/>
    </source>
</evidence>
<dbReference type="InterPro" id="IPR050747">
    <property type="entry name" value="Mitochondrial_chaperone_BCS1"/>
</dbReference>
<dbReference type="GO" id="GO:0005524">
    <property type="term" value="F:ATP binding"/>
    <property type="evidence" value="ECO:0007669"/>
    <property type="project" value="InterPro"/>
</dbReference>
<dbReference type="Proteomes" id="UP001221142">
    <property type="component" value="Unassembled WGS sequence"/>
</dbReference>
<evidence type="ECO:0000256" key="1">
    <source>
        <dbReference type="ARBA" id="ARBA00004325"/>
    </source>
</evidence>
<dbReference type="InterPro" id="IPR003959">
    <property type="entry name" value="ATPase_AAA_core"/>
</dbReference>
<dbReference type="InterPro" id="IPR027417">
    <property type="entry name" value="P-loop_NTPase"/>
</dbReference>
<dbReference type="SUPFAM" id="SSF52540">
    <property type="entry name" value="P-loop containing nucleoside triphosphate hydrolases"/>
    <property type="match status" value="1"/>
</dbReference>
<sequence length="318" mass="35865">MGGVNNTVPESSNSTAPTSLASVTDFSSLIAFFFTFGALRDWIKIFLFGGALESLRRLGLYLYRTFIDAFWITAHFDEDDDSYNWIMLFLSKQPAWSKAREVEVSTRSFGLNSSAIMVPGEEDDKELSLLASRKLAYLPSPSMSYSMWYRGRYMTVTRVQTQTGYYRQKQETLQISIFARSHRVLNELLLEAKKQYMSASEHSISIYVSDSNNSWRHVASRPKRNINSIILDPGISELLVDDARDFLESKAWYAARGIPFRRGYLLYGAPGSGKTSIISSIAGELGLDVYIISLSRAGTSGTYITLLIREDDRGECPF</sequence>
<reference evidence="3" key="1">
    <citation type="submission" date="2023-03" db="EMBL/GenBank/DDBJ databases">
        <title>Massive genome expansion in bonnet fungi (Mycena s.s.) driven by repeated elements and novel gene families across ecological guilds.</title>
        <authorList>
            <consortium name="Lawrence Berkeley National Laboratory"/>
            <person name="Harder C.B."/>
            <person name="Miyauchi S."/>
            <person name="Viragh M."/>
            <person name="Kuo A."/>
            <person name="Thoen E."/>
            <person name="Andreopoulos B."/>
            <person name="Lu D."/>
            <person name="Skrede I."/>
            <person name="Drula E."/>
            <person name="Henrissat B."/>
            <person name="Morin E."/>
            <person name="Kohler A."/>
            <person name="Barry K."/>
            <person name="LaButti K."/>
            <person name="Morin E."/>
            <person name="Salamov A."/>
            <person name="Lipzen A."/>
            <person name="Mereny Z."/>
            <person name="Hegedus B."/>
            <person name="Baldrian P."/>
            <person name="Stursova M."/>
            <person name="Weitz H."/>
            <person name="Taylor A."/>
            <person name="Grigoriev I.V."/>
            <person name="Nagy L.G."/>
            <person name="Martin F."/>
            <person name="Kauserud H."/>
        </authorList>
    </citation>
    <scope>NUCLEOTIDE SEQUENCE</scope>
    <source>
        <strain evidence="3">9284</strain>
    </source>
</reference>
<accession>A0AAD7FKL3</accession>
<keyword evidence="4" id="KW-1185">Reference proteome</keyword>
<comment type="caution">
    <text evidence="3">The sequence shown here is derived from an EMBL/GenBank/DDBJ whole genome shotgun (WGS) entry which is preliminary data.</text>
</comment>
<gene>
    <name evidence="3" type="ORF">FB45DRAFT_750942</name>
</gene>
<organism evidence="3 4">
    <name type="scientific">Roridomyces roridus</name>
    <dbReference type="NCBI Taxonomy" id="1738132"/>
    <lineage>
        <taxon>Eukaryota</taxon>
        <taxon>Fungi</taxon>
        <taxon>Dikarya</taxon>
        <taxon>Basidiomycota</taxon>
        <taxon>Agaricomycotina</taxon>
        <taxon>Agaricomycetes</taxon>
        <taxon>Agaricomycetidae</taxon>
        <taxon>Agaricales</taxon>
        <taxon>Marasmiineae</taxon>
        <taxon>Mycenaceae</taxon>
        <taxon>Roridomyces</taxon>
    </lineage>
</organism>
<evidence type="ECO:0000313" key="4">
    <source>
        <dbReference type="Proteomes" id="UP001221142"/>
    </source>
</evidence>